<dbReference type="InterPro" id="IPR006139">
    <property type="entry name" value="D-isomer_2_OHA_DH_cat_dom"/>
</dbReference>
<feature type="domain" description="D-isomer specific 2-hydroxyacid dehydrogenase catalytic" evidence="5">
    <location>
        <begin position="66"/>
        <end position="351"/>
    </location>
</feature>
<dbReference type="Proteomes" id="UP000037982">
    <property type="component" value="Unassembled WGS sequence"/>
</dbReference>
<dbReference type="InterPro" id="IPR050857">
    <property type="entry name" value="D-2-hydroxyacid_DH"/>
</dbReference>
<dbReference type="AlphaFoldDB" id="A0A0N1JVW2"/>
<evidence type="ECO:0000256" key="1">
    <source>
        <dbReference type="ARBA" id="ARBA00005854"/>
    </source>
</evidence>
<dbReference type="EMBL" id="LGKG01000174">
    <property type="protein sequence ID" value="KPC59724.1"/>
    <property type="molecule type" value="Genomic_DNA"/>
</dbReference>
<protein>
    <submittedName>
        <fullName evidence="7">2-hydroxyacid dehydrogenase</fullName>
    </submittedName>
</protein>
<dbReference type="SUPFAM" id="SSF52283">
    <property type="entry name" value="Formate/glycerate dehydrogenase catalytic domain-like"/>
    <property type="match status" value="1"/>
</dbReference>
<dbReference type="RefSeq" id="WP_053927246.1">
    <property type="nucleotide sequence ID" value="NZ_LGKG01000174.1"/>
</dbReference>
<dbReference type="InterPro" id="IPR036291">
    <property type="entry name" value="NAD(P)-bd_dom_sf"/>
</dbReference>
<organism evidence="7 8">
    <name type="scientific">Streptomyces chattanoogensis</name>
    <dbReference type="NCBI Taxonomy" id="66876"/>
    <lineage>
        <taxon>Bacteria</taxon>
        <taxon>Bacillati</taxon>
        <taxon>Actinomycetota</taxon>
        <taxon>Actinomycetes</taxon>
        <taxon>Kitasatosporales</taxon>
        <taxon>Streptomycetaceae</taxon>
        <taxon>Streptomyces</taxon>
    </lineage>
</organism>
<accession>A0A0N1JVW2</accession>
<evidence type="ECO:0000313" key="8">
    <source>
        <dbReference type="Proteomes" id="UP000037982"/>
    </source>
</evidence>
<dbReference type="Pfam" id="PF02826">
    <property type="entry name" value="2-Hacid_dh_C"/>
    <property type="match status" value="1"/>
</dbReference>
<name>A0A0N1JVW2_9ACTN</name>
<evidence type="ECO:0000256" key="2">
    <source>
        <dbReference type="ARBA" id="ARBA00023002"/>
    </source>
</evidence>
<dbReference type="FunFam" id="3.40.50.720:FF:000041">
    <property type="entry name" value="D-3-phosphoglycerate dehydrogenase"/>
    <property type="match status" value="1"/>
</dbReference>
<dbReference type="GO" id="GO:0047545">
    <property type="term" value="F:(S)-2-hydroxyglutarate dehydrogenase activity"/>
    <property type="evidence" value="ECO:0007669"/>
    <property type="project" value="UniProtKB-ARBA"/>
</dbReference>
<dbReference type="SUPFAM" id="SSF51735">
    <property type="entry name" value="NAD(P)-binding Rossmann-fold domains"/>
    <property type="match status" value="1"/>
</dbReference>
<evidence type="ECO:0000259" key="6">
    <source>
        <dbReference type="Pfam" id="PF02826"/>
    </source>
</evidence>
<dbReference type="Gene3D" id="3.40.50.720">
    <property type="entry name" value="NAD(P)-binding Rossmann-like Domain"/>
    <property type="match status" value="2"/>
</dbReference>
<evidence type="ECO:0000256" key="4">
    <source>
        <dbReference type="RuleBase" id="RU003719"/>
    </source>
</evidence>
<gene>
    <name evidence="7" type="ORF">ADL29_33265</name>
</gene>
<proteinExistence type="inferred from homology"/>
<dbReference type="Pfam" id="PF00389">
    <property type="entry name" value="2-Hacid_dh"/>
    <property type="match status" value="1"/>
</dbReference>
<dbReference type="InterPro" id="IPR029753">
    <property type="entry name" value="D-isomer_DH_CS"/>
</dbReference>
<dbReference type="GO" id="GO:0051287">
    <property type="term" value="F:NAD binding"/>
    <property type="evidence" value="ECO:0007669"/>
    <property type="project" value="InterPro"/>
</dbReference>
<dbReference type="PANTHER" id="PTHR42789:SF1">
    <property type="entry name" value="D-ISOMER SPECIFIC 2-HYDROXYACID DEHYDROGENASE FAMILY PROTEIN (AFU_ORTHOLOGUE AFUA_6G10090)"/>
    <property type="match status" value="1"/>
</dbReference>
<keyword evidence="8" id="KW-1185">Reference proteome</keyword>
<feature type="domain" description="D-isomer specific 2-hydroxyacid dehydrogenase NAD-binding" evidence="6">
    <location>
        <begin position="141"/>
        <end position="319"/>
    </location>
</feature>
<comment type="similarity">
    <text evidence="1 4">Belongs to the D-isomer specific 2-hydroxyacid dehydrogenase family.</text>
</comment>
<dbReference type="PANTHER" id="PTHR42789">
    <property type="entry name" value="D-ISOMER SPECIFIC 2-HYDROXYACID DEHYDROGENASE FAMILY PROTEIN (AFU_ORTHOLOGUE AFUA_6G10090)"/>
    <property type="match status" value="1"/>
</dbReference>
<evidence type="ECO:0000313" key="7">
    <source>
        <dbReference type="EMBL" id="KPC59724.1"/>
    </source>
</evidence>
<keyword evidence="3" id="KW-0520">NAD</keyword>
<dbReference type="CDD" id="cd12171">
    <property type="entry name" value="2-Hacid_dh_10"/>
    <property type="match status" value="1"/>
</dbReference>
<evidence type="ECO:0000256" key="3">
    <source>
        <dbReference type="ARBA" id="ARBA00023027"/>
    </source>
</evidence>
<sequence>MSSPAVPTATTVPTTVLAAGNHFIRPSLFAEAVRTAAGDTPLDIREIQFGWPHTPFGPVAEVIEASGTEDEMIEALRGVEICVTEHGPLTARILANCPDLKLFCTSRGGPVNANLDAATRHGVAVCYAPGRNATATAEHTLTLLLAAARGVGDTHTDLRRGVWRGDYYDYDNCGIEIDGTTVGLIGYGAIGSRVAKVLAAMGARVLVHDPYVHPEALAGTAEQVSLDELLSRSRIVSLHARVTEETKGMIGRDRIAAMPHGSVLVNCARGALLDYDAVCDALESGQLAGCGFDVFPEEPIPAGSRLLTAPGVVLTPHIAGGSRQVAHKAARIVAGDVGRYLRGEPLAHCANPEALKAG</sequence>
<dbReference type="GO" id="GO:0006564">
    <property type="term" value="P:L-serine biosynthetic process"/>
    <property type="evidence" value="ECO:0007669"/>
    <property type="project" value="UniProtKB-ARBA"/>
</dbReference>
<dbReference type="InterPro" id="IPR006140">
    <property type="entry name" value="D-isomer_DH_NAD-bd"/>
</dbReference>
<evidence type="ECO:0000259" key="5">
    <source>
        <dbReference type="Pfam" id="PF00389"/>
    </source>
</evidence>
<dbReference type="PROSITE" id="PS00671">
    <property type="entry name" value="D_2_HYDROXYACID_DH_3"/>
    <property type="match status" value="1"/>
</dbReference>
<comment type="caution">
    <text evidence="7">The sequence shown here is derived from an EMBL/GenBank/DDBJ whole genome shotgun (WGS) entry which is preliminary data.</text>
</comment>
<reference evidence="8" key="1">
    <citation type="submission" date="2015-07" db="EMBL/GenBank/DDBJ databases">
        <authorList>
            <person name="Ju K.-S."/>
            <person name="Doroghazi J.R."/>
            <person name="Metcalf W.W."/>
        </authorList>
    </citation>
    <scope>NUCLEOTIDE SEQUENCE [LARGE SCALE GENOMIC DNA]</scope>
    <source>
        <strain evidence="8">NRRL ISP-5002</strain>
    </source>
</reference>
<dbReference type="PATRIC" id="fig|66876.3.peg.7330"/>
<dbReference type="GO" id="GO:0004617">
    <property type="term" value="F:phosphoglycerate dehydrogenase activity"/>
    <property type="evidence" value="ECO:0007669"/>
    <property type="project" value="UniProtKB-ARBA"/>
</dbReference>
<keyword evidence="2 4" id="KW-0560">Oxidoreductase</keyword>